<dbReference type="KEGG" id="bvo:Pan97_28440"/>
<dbReference type="Pfam" id="PF00072">
    <property type="entry name" value="Response_reg"/>
    <property type="match status" value="1"/>
</dbReference>
<dbReference type="InterPro" id="IPR003593">
    <property type="entry name" value="AAA+_ATPase"/>
</dbReference>
<gene>
    <name evidence="10" type="primary">luxO</name>
    <name evidence="10" type="ORF">Pan97_28440</name>
</gene>
<dbReference type="CDD" id="cd00156">
    <property type="entry name" value="REC"/>
    <property type="match status" value="1"/>
</dbReference>
<dbReference type="PRINTS" id="PR01590">
    <property type="entry name" value="HTHFIS"/>
</dbReference>
<dbReference type="SUPFAM" id="SSF52172">
    <property type="entry name" value="CheY-like"/>
    <property type="match status" value="1"/>
</dbReference>
<dbReference type="GO" id="GO:0000160">
    <property type="term" value="P:phosphorelay signal transduction system"/>
    <property type="evidence" value="ECO:0007669"/>
    <property type="project" value="InterPro"/>
</dbReference>
<dbReference type="SUPFAM" id="SSF46689">
    <property type="entry name" value="Homeodomain-like"/>
    <property type="match status" value="1"/>
</dbReference>
<evidence type="ECO:0000259" key="8">
    <source>
        <dbReference type="PROSITE" id="PS50045"/>
    </source>
</evidence>
<feature type="domain" description="Sigma-54 factor interaction" evidence="8">
    <location>
        <begin position="151"/>
        <end position="368"/>
    </location>
</feature>
<keyword evidence="11" id="KW-1185">Reference proteome</keyword>
<keyword evidence="5" id="KW-0804">Transcription</keyword>
<dbReference type="InterPro" id="IPR011006">
    <property type="entry name" value="CheY-like_superfamily"/>
</dbReference>
<dbReference type="Gene3D" id="3.40.50.2300">
    <property type="match status" value="1"/>
</dbReference>
<dbReference type="Gene3D" id="1.10.8.60">
    <property type="match status" value="1"/>
</dbReference>
<dbReference type="PROSITE" id="PS00688">
    <property type="entry name" value="SIGMA54_INTERACT_3"/>
    <property type="match status" value="1"/>
</dbReference>
<evidence type="ECO:0000256" key="3">
    <source>
        <dbReference type="ARBA" id="ARBA00023015"/>
    </source>
</evidence>
<dbReference type="RefSeq" id="WP_144973450.1">
    <property type="nucleotide sequence ID" value="NZ_CP036289.1"/>
</dbReference>
<sequence>MNITEPAPSAFPCRLLLVDSDPRFRQIVTEFLSSQTVHVDQVEHEHQSLQRVDRADYDVIIFEMASVTPASLQRLRQLKERAACEVVCVSEISAAESIVEALKAGAFDYLPKPVRMSRLQKTVENAFKATRRQRQSVNGRPHNRHGKRSLMVGQSAPMQEVFRLIKRAGPTEQPILIQGESGTGKELVAKAVHQVSHRADQPMVVVNCAALPESELFGHEKGAFTGAASTKPGLFELADGGTMFIDEIGEMAGGIQAKLLRVLEDGSFRRVGGTEERRVNVRLLTATNRNLFQEVKEGRFREDLFYRIDVMRLELPPLRHRGDDIALLTHHFMGNDWQIDMDAMEAIERYHWPGNIRQLINALERAKILSDDETILLQNLPTEVAQCTSAASRSIPPRNDDLESLMRQQIEVVMSREKGNKVRAARALGVSRRSLYRLLEKYQIV</sequence>
<dbReference type="PROSITE" id="PS50110">
    <property type="entry name" value="RESPONSE_REGULATORY"/>
    <property type="match status" value="1"/>
</dbReference>
<protein>
    <submittedName>
        <fullName evidence="10">Regulatory protein LuxO</fullName>
    </submittedName>
</protein>
<keyword evidence="3" id="KW-0805">Transcription regulation</keyword>
<dbReference type="InterPro" id="IPR058031">
    <property type="entry name" value="AAA_lid_NorR"/>
</dbReference>
<dbReference type="InterPro" id="IPR002078">
    <property type="entry name" value="Sigma_54_int"/>
</dbReference>
<dbReference type="PROSITE" id="PS00675">
    <property type="entry name" value="SIGMA54_INTERACT_1"/>
    <property type="match status" value="1"/>
</dbReference>
<evidence type="ECO:0000256" key="7">
    <source>
        <dbReference type="SAM" id="MobiDB-lite"/>
    </source>
</evidence>
<dbReference type="PANTHER" id="PTHR32071">
    <property type="entry name" value="TRANSCRIPTIONAL REGULATORY PROTEIN"/>
    <property type="match status" value="1"/>
</dbReference>
<dbReference type="InterPro" id="IPR025943">
    <property type="entry name" value="Sigma_54_int_dom_ATP-bd_2"/>
</dbReference>
<evidence type="ECO:0000313" key="10">
    <source>
        <dbReference type="EMBL" id="QDU75802.1"/>
    </source>
</evidence>
<dbReference type="GO" id="GO:0043565">
    <property type="term" value="F:sequence-specific DNA binding"/>
    <property type="evidence" value="ECO:0007669"/>
    <property type="project" value="InterPro"/>
</dbReference>
<proteinExistence type="predicted"/>
<dbReference type="OrthoDB" id="9807827at2"/>
<dbReference type="InterPro" id="IPR025662">
    <property type="entry name" value="Sigma_54_int_dom_ATP-bd_1"/>
</dbReference>
<keyword evidence="2" id="KW-0067">ATP-binding</keyword>
<feature type="region of interest" description="Disordered" evidence="7">
    <location>
        <begin position="129"/>
        <end position="148"/>
    </location>
</feature>
<dbReference type="FunFam" id="3.40.50.300:FF:000006">
    <property type="entry name" value="DNA-binding transcriptional regulator NtrC"/>
    <property type="match status" value="1"/>
</dbReference>
<dbReference type="InterPro" id="IPR002197">
    <property type="entry name" value="HTH_Fis"/>
</dbReference>
<dbReference type="GO" id="GO:0006355">
    <property type="term" value="P:regulation of DNA-templated transcription"/>
    <property type="evidence" value="ECO:0007669"/>
    <property type="project" value="InterPro"/>
</dbReference>
<evidence type="ECO:0000256" key="6">
    <source>
        <dbReference type="PROSITE-ProRule" id="PRU00169"/>
    </source>
</evidence>
<dbReference type="SMART" id="SM00448">
    <property type="entry name" value="REC"/>
    <property type="match status" value="1"/>
</dbReference>
<dbReference type="AlphaFoldDB" id="A0A518C9B1"/>
<evidence type="ECO:0000256" key="5">
    <source>
        <dbReference type="ARBA" id="ARBA00023163"/>
    </source>
</evidence>
<evidence type="ECO:0000256" key="1">
    <source>
        <dbReference type="ARBA" id="ARBA00022741"/>
    </source>
</evidence>
<dbReference type="EMBL" id="CP036289">
    <property type="protein sequence ID" value="QDU75802.1"/>
    <property type="molecule type" value="Genomic_DNA"/>
</dbReference>
<evidence type="ECO:0000256" key="4">
    <source>
        <dbReference type="ARBA" id="ARBA00023125"/>
    </source>
</evidence>
<organism evidence="10 11">
    <name type="scientific">Bremerella volcania</name>
    <dbReference type="NCBI Taxonomy" id="2527984"/>
    <lineage>
        <taxon>Bacteria</taxon>
        <taxon>Pseudomonadati</taxon>
        <taxon>Planctomycetota</taxon>
        <taxon>Planctomycetia</taxon>
        <taxon>Pirellulales</taxon>
        <taxon>Pirellulaceae</taxon>
        <taxon>Bremerella</taxon>
    </lineage>
</organism>
<evidence type="ECO:0000256" key="2">
    <source>
        <dbReference type="ARBA" id="ARBA00022840"/>
    </source>
</evidence>
<dbReference type="InterPro" id="IPR027417">
    <property type="entry name" value="P-loop_NTPase"/>
</dbReference>
<dbReference type="PANTHER" id="PTHR32071:SF100">
    <property type="entry name" value="RESPONSE REGULATOR PROTEIN PILR"/>
    <property type="match status" value="1"/>
</dbReference>
<dbReference type="Gene3D" id="1.10.10.60">
    <property type="entry name" value="Homeodomain-like"/>
    <property type="match status" value="1"/>
</dbReference>
<keyword evidence="1" id="KW-0547">Nucleotide-binding</keyword>
<dbReference type="Proteomes" id="UP000318626">
    <property type="component" value="Chromosome"/>
</dbReference>
<comment type="caution">
    <text evidence="6">Lacks conserved residue(s) required for the propagation of feature annotation.</text>
</comment>
<keyword evidence="4" id="KW-0238">DNA-binding</keyword>
<dbReference type="SUPFAM" id="SSF52540">
    <property type="entry name" value="P-loop containing nucleoside triphosphate hydrolases"/>
    <property type="match status" value="1"/>
</dbReference>
<dbReference type="Pfam" id="PF00158">
    <property type="entry name" value="Sigma54_activat"/>
    <property type="match status" value="1"/>
</dbReference>
<feature type="domain" description="Response regulatory" evidence="9">
    <location>
        <begin position="14"/>
        <end position="127"/>
    </location>
</feature>
<dbReference type="InterPro" id="IPR025944">
    <property type="entry name" value="Sigma_54_int_dom_CS"/>
</dbReference>
<dbReference type="CDD" id="cd00009">
    <property type="entry name" value="AAA"/>
    <property type="match status" value="1"/>
</dbReference>
<dbReference type="Pfam" id="PF02954">
    <property type="entry name" value="HTH_8"/>
    <property type="match status" value="1"/>
</dbReference>
<evidence type="ECO:0000259" key="9">
    <source>
        <dbReference type="PROSITE" id="PS50110"/>
    </source>
</evidence>
<name>A0A518C9B1_9BACT</name>
<dbReference type="InterPro" id="IPR009057">
    <property type="entry name" value="Homeodomain-like_sf"/>
</dbReference>
<dbReference type="InterPro" id="IPR001789">
    <property type="entry name" value="Sig_transdc_resp-reg_receiver"/>
</dbReference>
<dbReference type="Pfam" id="PF25601">
    <property type="entry name" value="AAA_lid_14"/>
    <property type="match status" value="1"/>
</dbReference>
<dbReference type="PROSITE" id="PS50045">
    <property type="entry name" value="SIGMA54_INTERACT_4"/>
    <property type="match status" value="1"/>
</dbReference>
<dbReference type="Gene3D" id="3.40.50.300">
    <property type="entry name" value="P-loop containing nucleotide triphosphate hydrolases"/>
    <property type="match status" value="1"/>
</dbReference>
<dbReference type="SMART" id="SM00382">
    <property type="entry name" value="AAA"/>
    <property type="match status" value="1"/>
</dbReference>
<evidence type="ECO:0000313" key="11">
    <source>
        <dbReference type="Proteomes" id="UP000318626"/>
    </source>
</evidence>
<reference evidence="11" key="1">
    <citation type="submission" date="2019-02" db="EMBL/GenBank/DDBJ databases">
        <title>Deep-cultivation of Planctomycetes and their phenomic and genomic characterization uncovers novel biology.</title>
        <authorList>
            <person name="Wiegand S."/>
            <person name="Jogler M."/>
            <person name="Boedeker C."/>
            <person name="Pinto D."/>
            <person name="Vollmers J."/>
            <person name="Rivas-Marin E."/>
            <person name="Kohn T."/>
            <person name="Peeters S.H."/>
            <person name="Heuer A."/>
            <person name="Rast P."/>
            <person name="Oberbeckmann S."/>
            <person name="Bunk B."/>
            <person name="Jeske O."/>
            <person name="Meyerdierks A."/>
            <person name="Storesund J.E."/>
            <person name="Kallscheuer N."/>
            <person name="Luecker S."/>
            <person name="Lage O.M."/>
            <person name="Pohl T."/>
            <person name="Merkel B.J."/>
            <person name="Hornburger P."/>
            <person name="Mueller R.-W."/>
            <person name="Bruemmer F."/>
            <person name="Labrenz M."/>
            <person name="Spormann A.M."/>
            <person name="Op den Camp H."/>
            <person name="Overmann J."/>
            <person name="Amann R."/>
            <person name="Jetten M.S.M."/>
            <person name="Mascher T."/>
            <person name="Medema M.H."/>
            <person name="Devos D.P."/>
            <person name="Kaster A.-K."/>
            <person name="Ovreas L."/>
            <person name="Rohde M."/>
            <person name="Galperin M.Y."/>
            <person name="Jogler C."/>
        </authorList>
    </citation>
    <scope>NUCLEOTIDE SEQUENCE [LARGE SCALE GENOMIC DNA]</scope>
    <source>
        <strain evidence="11">Pan97</strain>
    </source>
</reference>
<dbReference type="PROSITE" id="PS00676">
    <property type="entry name" value="SIGMA54_INTERACT_2"/>
    <property type="match status" value="1"/>
</dbReference>
<dbReference type="GO" id="GO:0005524">
    <property type="term" value="F:ATP binding"/>
    <property type="evidence" value="ECO:0007669"/>
    <property type="project" value="UniProtKB-KW"/>
</dbReference>
<accession>A0A518C9B1</accession>